<dbReference type="SUPFAM" id="SSF51735">
    <property type="entry name" value="NAD(P)-binding Rossmann-fold domains"/>
    <property type="match status" value="1"/>
</dbReference>
<dbReference type="PANTHER" id="PTHR43355">
    <property type="entry name" value="FLAVIN REDUCTASE (NADPH)"/>
    <property type="match status" value="1"/>
</dbReference>
<dbReference type="RefSeq" id="WP_132190407.1">
    <property type="nucleotide sequence ID" value="NZ_SLWM01000007.1"/>
</dbReference>
<sequence length="205" mass="21502">MSKVLVFGAGGRAGRAAVEEASRRGHEVTAAMRTPSKYAELGGVAADVTDAERVAELAAGQDAVIAAVYDGGADPAEFYPKAATALVKGLARAGVSRLVWVGLASLLATEDGTPLMDTPGYPQEYRGFYLAHAAALEVFANSDLDWVSIAPAGDFEHEKPERTGTYLVVPASARSRISYADLALALIDELDKPRHHRALLGIAPA</sequence>
<evidence type="ECO:0000313" key="3">
    <source>
        <dbReference type="Proteomes" id="UP000295818"/>
    </source>
</evidence>
<evidence type="ECO:0000313" key="2">
    <source>
        <dbReference type="EMBL" id="TCO21864.1"/>
    </source>
</evidence>
<accession>A0ABY2BJ66</accession>
<dbReference type="Gene3D" id="3.40.50.720">
    <property type="entry name" value="NAD(P)-binding Rossmann-like Domain"/>
    <property type="match status" value="1"/>
</dbReference>
<name>A0ABY2BJ66_9ACTN</name>
<dbReference type="PANTHER" id="PTHR43355:SF2">
    <property type="entry name" value="FLAVIN REDUCTASE (NADPH)"/>
    <property type="match status" value="1"/>
</dbReference>
<evidence type="ECO:0000259" key="1">
    <source>
        <dbReference type="Pfam" id="PF13460"/>
    </source>
</evidence>
<proteinExistence type="predicted"/>
<dbReference type="InterPro" id="IPR036291">
    <property type="entry name" value="NAD(P)-bd_dom_sf"/>
</dbReference>
<reference evidence="2 3" key="1">
    <citation type="journal article" date="2015" name="Stand. Genomic Sci.">
        <title>Genomic Encyclopedia of Bacterial and Archaeal Type Strains, Phase III: the genomes of soil and plant-associated and newly described type strains.</title>
        <authorList>
            <person name="Whitman W.B."/>
            <person name="Woyke T."/>
            <person name="Klenk H.P."/>
            <person name="Zhou Y."/>
            <person name="Lilburn T.G."/>
            <person name="Beck B.J."/>
            <person name="De Vos P."/>
            <person name="Vandamme P."/>
            <person name="Eisen J.A."/>
            <person name="Garrity G."/>
            <person name="Hugenholtz P."/>
            <person name="Kyrpides N.C."/>
        </authorList>
    </citation>
    <scope>NUCLEOTIDE SEQUENCE [LARGE SCALE GENOMIC DNA]</scope>
    <source>
        <strain evidence="2 3">VKM Ac-2538</strain>
    </source>
</reference>
<dbReference type="EMBL" id="SLWM01000007">
    <property type="protein sequence ID" value="TCO21864.1"/>
    <property type="molecule type" value="Genomic_DNA"/>
</dbReference>
<keyword evidence="3" id="KW-1185">Reference proteome</keyword>
<dbReference type="Proteomes" id="UP000295818">
    <property type="component" value="Unassembled WGS sequence"/>
</dbReference>
<gene>
    <name evidence="2" type="ORF">EV644_107186</name>
</gene>
<dbReference type="InterPro" id="IPR051606">
    <property type="entry name" value="Polyketide_Oxido-like"/>
</dbReference>
<comment type="caution">
    <text evidence="2">The sequence shown here is derived from an EMBL/GenBank/DDBJ whole genome shotgun (WGS) entry which is preliminary data.</text>
</comment>
<organism evidence="2 3">
    <name type="scientific">Kribbella orskensis</name>
    <dbReference type="NCBI Taxonomy" id="2512216"/>
    <lineage>
        <taxon>Bacteria</taxon>
        <taxon>Bacillati</taxon>
        <taxon>Actinomycetota</taxon>
        <taxon>Actinomycetes</taxon>
        <taxon>Propionibacteriales</taxon>
        <taxon>Kribbellaceae</taxon>
        <taxon>Kribbella</taxon>
    </lineage>
</organism>
<protein>
    <recommendedName>
        <fullName evidence="1">NAD(P)-binding domain-containing protein</fullName>
    </recommendedName>
</protein>
<dbReference type="Pfam" id="PF13460">
    <property type="entry name" value="NAD_binding_10"/>
    <property type="match status" value="1"/>
</dbReference>
<feature type="domain" description="NAD(P)-binding" evidence="1">
    <location>
        <begin position="8"/>
        <end position="193"/>
    </location>
</feature>
<dbReference type="InterPro" id="IPR016040">
    <property type="entry name" value="NAD(P)-bd_dom"/>
</dbReference>